<comment type="caution">
    <text evidence="6">The sequence shown here is derived from an EMBL/GenBank/DDBJ whole genome shotgun (WGS) entry which is preliminary data.</text>
</comment>
<dbReference type="SUPFAM" id="SSF53850">
    <property type="entry name" value="Periplasmic binding protein-like II"/>
    <property type="match status" value="1"/>
</dbReference>
<dbReference type="Proteomes" id="UP001366060">
    <property type="component" value="Unassembled WGS sequence"/>
</dbReference>
<dbReference type="Pfam" id="PF00126">
    <property type="entry name" value="HTH_1"/>
    <property type="match status" value="1"/>
</dbReference>
<dbReference type="EMBL" id="JBAKBA010000044">
    <property type="protein sequence ID" value="MEL0660486.1"/>
    <property type="molecule type" value="Genomic_DNA"/>
</dbReference>
<dbReference type="NCBIfam" id="NF008722">
    <property type="entry name" value="PRK11716.1"/>
    <property type="match status" value="1"/>
</dbReference>
<dbReference type="InterPro" id="IPR036390">
    <property type="entry name" value="WH_DNA-bd_sf"/>
</dbReference>
<evidence type="ECO:0000256" key="3">
    <source>
        <dbReference type="ARBA" id="ARBA00023125"/>
    </source>
</evidence>
<evidence type="ECO:0000259" key="5">
    <source>
        <dbReference type="PROSITE" id="PS50931"/>
    </source>
</evidence>
<dbReference type="Pfam" id="PF03466">
    <property type="entry name" value="LysR_substrate"/>
    <property type="match status" value="1"/>
</dbReference>
<keyword evidence="4" id="KW-0804">Transcription</keyword>
<dbReference type="SUPFAM" id="SSF46785">
    <property type="entry name" value="Winged helix' DNA-binding domain"/>
    <property type="match status" value="1"/>
</dbReference>
<evidence type="ECO:0000313" key="6">
    <source>
        <dbReference type="EMBL" id="MEL0660486.1"/>
    </source>
</evidence>
<keyword evidence="7" id="KW-1185">Reference proteome</keyword>
<dbReference type="InterPro" id="IPR037404">
    <property type="entry name" value="IlvY_PBP2"/>
</dbReference>
<dbReference type="InterPro" id="IPR005119">
    <property type="entry name" value="LysR_subst-bd"/>
</dbReference>
<evidence type="ECO:0000256" key="1">
    <source>
        <dbReference type="ARBA" id="ARBA00009437"/>
    </source>
</evidence>
<dbReference type="PANTHER" id="PTHR30126:SF81">
    <property type="entry name" value="HTH-TYPE TRANSCRIPTIONAL REGULATOR ILVY"/>
    <property type="match status" value="1"/>
</dbReference>
<dbReference type="Gene3D" id="3.40.190.10">
    <property type="entry name" value="Periplasmic binding protein-like II"/>
    <property type="match status" value="2"/>
</dbReference>
<organism evidence="6 7">
    <name type="scientific">Psychromonas arctica</name>
    <dbReference type="NCBI Taxonomy" id="168275"/>
    <lineage>
        <taxon>Bacteria</taxon>
        <taxon>Pseudomonadati</taxon>
        <taxon>Pseudomonadota</taxon>
        <taxon>Gammaproteobacteria</taxon>
        <taxon>Alteromonadales</taxon>
        <taxon>Psychromonadaceae</taxon>
        <taxon>Psychromonas</taxon>
    </lineage>
</organism>
<protein>
    <submittedName>
        <fullName evidence="6">HTH-type transcriptional activator IlvY</fullName>
    </submittedName>
</protein>
<feature type="domain" description="HTH lysR-type" evidence="5">
    <location>
        <begin position="1"/>
        <end position="58"/>
    </location>
</feature>
<dbReference type="Gene3D" id="1.10.10.10">
    <property type="entry name" value="Winged helix-like DNA-binding domain superfamily/Winged helix DNA-binding domain"/>
    <property type="match status" value="1"/>
</dbReference>
<sequence>MDIKALQTFVHLSQSLHFSKTALAMHVSPSTLSRLIQRLEDDLGASLLIRDNRSVLLTEAGIAFKQFALQQIEQWELLKHSISQGTNELEGEINLYCSVTAAYSHLPPILDRFRRNHPNVDIKLTTGDSAVAIEQVMQHQVDFAITAYPDNFPTRMHFSQLAEIPLSIIAPTTACVATKLIHQSPIDWKAIPFILPEHGAIRRRFDTWFRSLKIGKPHIYAKVAGHEALISMVALGCGVGVAPDVVIENSPVRDRVQSLSEVGQLASFNLGVCCHKTRLTEPLIEAFLNCVEE</sequence>
<dbReference type="PROSITE" id="PS50931">
    <property type="entry name" value="HTH_LYSR"/>
    <property type="match status" value="1"/>
</dbReference>
<dbReference type="InterPro" id="IPR036388">
    <property type="entry name" value="WH-like_DNA-bd_sf"/>
</dbReference>
<name>A0ABU9HFY8_9GAMM</name>
<gene>
    <name evidence="6" type="primary">ilvY</name>
    <name evidence="6" type="ORF">V6255_15205</name>
</gene>
<dbReference type="CDD" id="cd08430">
    <property type="entry name" value="PBP2_IlvY"/>
    <property type="match status" value="1"/>
</dbReference>
<evidence type="ECO:0000256" key="2">
    <source>
        <dbReference type="ARBA" id="ARBA00023015"/>
    </source>
</evidence>
<evidence type="ECO:0000256" key="4">
    <source>
        <dbReference type="ARBA" id="ARBA00023163"/>
    </source>
</evidence>
<evidence type="ECO:0000313" key="7">
    <source>
        <dbReference type="Proteomes" id="UP001366060"/>
    </source>
</evidence>
<dbReference type="InterPro" id="IPR000847">
    <property type="entry name" value="LysR_HTH_N"/>
</dbReference>
<dbReference type="RefSeq" id="WP_341628928.1">
    <property type="nucleotide sequence ID" value="NZ_JBAKBA010000044.1"/>
</dbReference>
<reference evidence="6 7" key="1">
    <citation type="submission" date="2024-02" db="EMBL/GenBank/DDBJ databases">
        <title>Bacteria isolated from the canopy kelp, Nereocystis luetkeana.</title>
        <authorList>
            <person name="Pfister C.A."/>
            <person name="Younker I.T."/>
            <person name="Light S.H."/>
        </authorList>
    </citation>
    <scope>NUCLEOTIDE SEQUENCE [LARGE SCALE GENOMIC DNA]</scope>
    <source>
        <strain evidence="6 7">TI.2.07</strain>
    </source>
</reference>
<keyword evidence="3" id="KW-0238">DNA-binding</keyword>
<keyword evidence="2" id="KW-0805">Transcription regulation</keyword>
<proteinExistence type="inferred from homology"/>
<comment type="similarity">
    <text evidence="1">Belongs to the LysR transcriptional regulatory family.</text>
</comment>
<dbReference type="PANTHER" id="PTHR30126">
    <property type="entry name" value="HTH-TYPE TRANSCRIPTIONAL REGULATOR"/>
    <property type="match status" value="1"/>
</dbReference>
<accession>A0ABU9HFY8</accession>